<reference evidence="2" key="1">
    <citation type="submission" date="2022-02" db="EMBL/GenBank/DDBJ databases">
        <title>Atlantic sturgeon de novo genome assembly.</title>
        <authorList>
            <person name="Stock M."/>
            <person name="Klopp C."/>
            <person name="Guiguen Y."/>
            <person name="Cabau C."/>
            <person name="Parinello H."/>
            <person name="Santidrian Yebra-Pimentel E."/>
            <person name="Kuhl H."/>
            <person name="Dirks R.P."/>
            <person name="Guessner J."/>
            <person name="Wuertz S."/>
            <person name="Du K."/>
            <person name="Schartl M."/>
        </authorList>
    </citation>
    <scope>NUCLEOTIDE SEQUENCE</scope>
    <source>
        <strain evidence="2">STURGEONOMICS-FGT-2020</strain>
        <tissue evidence="2">Whole blood</tissue>
    </source>
</reference>
<feature type="compositionally biased region" description="Polar residues" evidence="1">
    <location>
        <begin position="19"/>
        <end position="32"/>
    </location>
</feature>
<dbReference type="Proteomes" id="UP001230051">
    <property type="component" value="Unassembled WGS sequence"/>
</dbReference>
<evidence type="ECO:0000256" key="1">
    <source>
        <dbReference type="SAM" id="MobiDB-lite"/>
    </source>
</evidence>
<protein>
    <submittedName>
        <fullName evidence="2">Uncharacterized protein</fullName>
    </submittedName>
</protein>
<dbReference type="AlphaFoldDB" id="A0AAD8LSX7"/>
<gene>
    <name evidence="2" type="ORF">AOXY_G5657</name>
</gene>
<proteinExistence type="predicted"/>
<feature type="region of interest" description="Disordered" evidence="1">
    <location>
        <begin position="19"/>
        <end position="47"/>
    </location>
</feature>
<name>A0AAD8LSX7_ACIOX</name>
<sequence>MSLWFCCCFCPDEASTTSAQAERQPLMQSKSARQLRRSNPHSTANDVTQKHGRFIAKHVEIPELDQRFIDIADTFNQQAEHHQAMGGCLERLKASYQCAAGSTLADCLQRMREEHSAFNIAVQMQGYNFSVVVKPESAPDTKLQETQELMKNLNQASKSIAAASTKLQEMITSVLHSEIEITHRVKEAKRPYQEQIRVEANLKENFQEVKRIKQLSSQYREEASSLLNEMARLAGISL</sequence>
<evidence type="ECO:0000313" key="3">
    <source>
        <dbReference type="Proteomes" id="UP001230051"/>
    </source>
</evidence>
<evidence type="ECO:0000313" key="2">
    <source>
        <dbReference type="EMBL" id="KAK1172949.1"/>
    </source>
</evidence>
<dbReference type="EMBL" id="JAGXEW010000004">
    <property type="protein sequence ID" value="KAK1172949.1"/>
    <property type="molecule type" value="Genomic_DNA"/>
</dbReference>
<organism evidence="2 3">
    <name type="scientific">Acipenser oxyrinchus oxyrinchus</name>
    <dbReference type="NCBI Taxonomy" id="40147"/>
    <lineage>
        <taxon>Eukaryota</taxon>
        <taxon>Metazoa</taxon>
        <taxon>Chordata</taxon>
        <taxon>Craniata</taxon>
        <taxon>Vertebrata</taxon>
        <taxon>Euteleostomi</taxon>
        <taxon>Actinopterygii</taxon>
        <taxon>Chondrostei</taxon>
        <taxon>Acipenseriformes</taxon>
        <taxon>Acipenseridae</taxon>
        <taxon>Acipenser</taxon>
    </lineage>
</organism>
<comment type="caution">
    <text evidence="2">The sequence shown here is derived from an EMBL/GenBank/DDBJ whole genome shotgun (WGS) entry which is preliminary data.</text>
</comment>
<keyword evidence="3" id="KW-1185">Reference proteome</keyword>
<accession>A0AAD8LSX7</accession>